<gene>
    <name evidence="3" type="ORF">FVE67_07875</name>
</gene>
<dbReference type="Gene3D" id="3.40.50.300">
    <property type="entry name" value="P-loop containing nucleotide triphosphate hydrolases"/>
    <property type="match status" value="1"/>
</dbReference>
<evidence type="ECO:0000256" key="1">
    <source>
        <dbReference type="ARBA" id="ARBA00022741"/>
    </source>
</evidence>
<evidence type="ECO:0000313" key="4">
    <source>
        <dbReference type="Proteomes" id="UP000501253"/>
    </source>
</evidence>
<dbReference type="RefSeq" id="WP_168720068.1">
    <property type="nucleotide sequence ID" value="NZ_CP042909.1"/>
</dbReference>
<dbReference type="SUPFAM" id="SSF52540">
    <property type="entry name" value="P-loop containing nucleoside triphosphate hydrolases"/>
    <property type="match status" value="1"/>
</dbReference>
<dbReference type="Pfam" id="PF00025">
    <property type="entry name" value="Arf"/>
    <property type="match status" value="1"/>
</dbReference>
<proteinExistence type="predicted"/>
<organism evidence="3 4">
    <name type="scientific">Thermosulfurimonas marina</name>
    <dbReference type="NCBI Taxonomy" id="2047767"/>
    <lineage>
        <taxon>Bacteria</taxon>
        <taxon>Pseudomonadati</taxon>
        <taxon>Thermodesulfobacteriota</taxon>
        <taxon>Thermodesulfobacteria</taxon>
        <taxon>Thermodesulfobacteriales</taxon>
        <taxon>Thermodesulfobacteriaceae</taxon>
        <taxon>Thermosulfurimonas</taxon>
    </lineage>
</organism>
<keyword evidence="4" id="KW-1185">Reference proteome</keyword>
<accession>A0A6H1WU16</accession>
<name>A0A6H1WU16_9BACT</name>
<keyword evidence="1" id="KW-0547">Nucleotide-binding</keyword>
<dbReference type="GO" id="GO:0003924">
    <property type="term" value="F:GTPase activity"/>
    <property type="evidence" value="ECO:0007669"/>
    <property type="project" value="InterPro"/>
</dbReference>
<dbReference type="Proteomes" id="UP000501253">
    <property type="component" value="Chromosome"/>
</dbReference>
<keyword evidence="2" id="KW-0342">GTP-binding</keyword>
<dbReference type="AlphaFoldDB" id="A0A6H1WU16"/>
<dbReference type="PANTHER" id="PTHR42708:SF1">
    <property type="entry name" value="GLIDING MOTILITY PROTEIN MGLA"/>
    <property type="match status" value="1"/>
</dbReference>
<dbReference type="InterPro" id="IPR052705">
    <property type="entry name" value="Gliding_Motility_GTPase"/>
</dbReference>
<dbReference type="InterPro" id="IPR027417">
    <property type="entry name" value="P-loop_NTPase"/>
</dbReference>
<reference evidence="3 4" key="1">
    <citation type="submission" date="2019-08" db="EMBL/GenBank/DDBJ databases">
        <title>Complete genome sequence of Thermosulfurimonas marina SU872T, an anaerobic thermophilic chemolithoautotrophic bacterium isolated from a shallow marine hydrothermal vent.</title>
        <authorList>
            <person name="Allioux M."/>
            <person name="Jebbar M."/>
            <person name="Slobodkina G."/>
            <person name="Slobodkin A."/>
            <person name="Moalic Y."/>
            <person name="Frolova A."/>
            <person name="Shao Z."/>
            <person name="Alain K."/>
        </authorList>
    </citation>
    <scope>NUCLEOTIDE SEQUENCE [LARGE SCALE GENOMIC DNA]</scope>
    <source>
        <strain evidence="3 4">SU872</strain>
    </source>
</reference>
<dbReference type="KEGG" id="tmai:FVE67_07875"/>
<dbReference type="GO" id="GO:0005525">
    <property type="term" value="F:GTP binding"/>
    <property type="evidence" value="ECO:0007669"/>
    <property type="project" value="UniProtKB-KW"/>
</dbReference>
<dbReference type="InterPro" id="IPR006689">
    <property type="entry name" value="Small_GTPase_ARF/SAR"/>
</dbReference>
<evidence type="ECO:0000256" key="2">
    <source>
        <dbReference type="ARBA" id="ARBA00023134"/>
    </source>
</evidence>
<dbReference type="CDD" id="cd00882">
    <property type="entry name" value="Ras_like_GTPase"/>
    <property type="match status" value="1"/>
</dbReference>
<evidence type="ECO:0000313" key="3">
    <source>
        <dbReference type="EMBL" id="QJA06715.1"/>
    </source>
</evidence>
<protein>
    <submittedName>
        <fullName evidence="3">GTPase domain-containing protein</fullName>
    </submittedName>
</protein>
<dbReference type="PANTHER" id="PTHR42708">
    <property type="entry name" value="ATP/GTP-BINDING PROTEIN-RELATED"/>
    <property type="match status" value="1"/>
</dbReference>
<sequence length="204" mass="23341">MALIDLKKREIYCKIVYYGPGRSGKTTNLLYIYNALPDKFKGKLLTIETKGERTLFFDLLPLSLGKIKDLDIRLQLYTVPGQAIYKPARKVVLKGADGVVFVADSLRIRREKNKESLQDLKEHLMEWNMDIHEIPLVFQYNKRDLGEMGIPILSIDELQADLNAELQAPYFEAIAPKGVGVFETLKTISKMSVRYIAEKYLKQG</sequence>
<dbReference type="EMBL" id="CP042909">
    <property type="protein sequence ID" value="QJA06715.1"/>
    <property type="molecule type" value="Genomic_DNA"/>
</dbReference>